<proteinExistence type="inferred from homology"/>
<dbReference type="EMBL" id="JACEHE010000006">
    <property type="protein sequence ID" value="MBA2946756.1"/>
    <property type="molecule type" value="Genomic_DNA"/>
</dbReference>
<dbReference type="RefSeq" id="WP_181657666.1">
    <property type="nucleotide sequence ID" value="NZ_JACEHE010000006.1"/>
</dbReference>
<dbReference type="NCBIfam" id="NF009092">
    <property type="entry name" value="PRK12428.1"/>
    <property type="match status" value="1"/>
</dbReference>
<evidence type="ECO:0000313" key="3">
    <source>
        <dbReference type="Proteomes" id="UP000545761"/>
    </source>
</evidence>
<dbReference type="PRINTS" id="PR00081">
    <property type="entry name" value="GDHRDH"/>
</dbReference>
<gene>
    <name evidence="2" type="ORF">H1D24_13275</name>
</gene>
<dbReference type="Pfam" id="PF13561">
    <property type="entry name" value="adh_short_C2"/>
    <property type="match status" value="1"/>
</dbReference>
<comment type="similarity">
    <text evidence="1">Belongs to the short-chain dehydrogenases/reductases (SDR) family.</text>
</comment>
<reference evidence="2 3" key="1">
    <citation type="submission" date="2020-07" db="EMBL/GenBank/DDBJ databases">
        <title>Streptomyces isolated from Indian soil.</title>
        <authorList>
            <person name="Mandal S."/>
            <person name="Maiti P.K."/>
        </authorList>
    </citation>
    <scope>NUCLEOTIDE SEQUENCE [LARGE SCALE GENOMIC DNA]</scope>
    <source>
        <strain evidence="2 3">PSKA28</strain>
    </source>
</reference>
<dbReference type="Gene3D" id="3.40.50.720">
    <property type="entry name" value="NAD(P)-binding Rossmann-like Domain"/>
    <property type="match status" value="1"/>
</dbReference>
<dbReference type="InterPro" id="IPR002347">
    <property type="entry name" value="SDR_fam"/>
</dbReference>
<organism evidence="2 3">
    <name type="scientific">Streptomyces himalayensis subsp. himalayensis</name>
    <dbReference type="NCBI Taxonomy" id="2756131"/>
    <lineage>
        <taxon>Bacteria</taxon>
        <taxon>Bacillati</taxon>
        <taxon>Actinomycetota</taxon>
        <taxon>Actinomycetes</taxon>
        <taxon>Kitasatosporales</taxon>
        <taxon>Streptomycetaceae</taxon>
        <taxon>Streptomyces</taxon>
        <taxon>Streptomyces himalayensis</taxon>
    </lineage>
</organism>
<evidence type="ECO:0000313" key="2">
    <source>
        <dbReference type="EMBL" id="MBA2946756.1"/>
    </source>
</evidence>
<dbReference type="InterPro" id="IPR036291">
    <property type="entry name" value="NAD(P)-bd_dom_sf"/>
</dbReference>
<keyword evidence="2" id="KW-0560">Oxidoreductase</keyword>
<evidence type="ECO:0000256" key="1">
    <source>
        <dbReference type="ARBA" id="ARBA00006484"/>
    </source>
</evidence>
<comment type="caution">
    <text evidence="2">The sequence shown here is derived from an EMBL/GenBank/DDBJ whole genome shotgun (WGS) entry which is preliminary data.</text>
</comment>
<dbReference type="AlphaFoldDB" id="A0A7W0DKI3"/>
<dbReference type="EC" id="1.1.1.194" evidence="2"/>
<sequence length="259" mass="27256">MAKPRTVVVTGGASGIGEAVVQRFVARGDAVVILDRRPSDLPVRHIETDLNDRASIEAAVGGLRHPVDVLCNVAGVSGSSPVPLVLGVNFFGLRHLTEQLVPRMNAGGAVVSVASTAGWYWRDHLEEVAKLVSAPDFEAGVKTGAACLDTGKDAYTRSKEALIVWTSQAAQRYRGHVRVNTVSPGPVETPLLPEFYDSMGHAELDPLTELAGGRNGRPEEIAAVVEFLAGEGASWINGTDVVVDAGAEVAFELAQAEAV</sequence>
<accession>A0A7W0DKI3</accession>
<dbReference type="PANTHER" id="PTHR42760">
    <property type="entry name" value="SHORT-CHAIN DEHYDROGENASES/REDUCTASES FAMILY MEMBER"/>
    <property type="match status" value="1"/>
</dbReference>
<dbReference type="GO" id="GO:0050268">
    <property type="term" value="F:coniferyl-alcohol dehydrogenase activity"/>
    <property type="evidence" value="ECO:0007669"/>
    <property type="project" value="UniProtKB-EC"/>
</dbReference>
<dbReference type="Proteomes" id="UP000545761">
    <property type="component" value="Unassembled WGS sequence"/>
</dbReference>
<name>A0A7W0DKI3_9ACTN</name>
<dbReference type="Pfam" id="PF00106">
    <property type="entry name" value="adh_short"/>
    <property type="match status" value="1"/>
</dbReference>
<dbReference type="SUPFAM" id="SSF51735">
    <property type="entry name" value="NAD(P)-binding Rossmann-fold domains"/>
    <property type="match status" value="1"/>
</dbReference>
<protein>
    <submittedName>
        <fullName evidence="2">Coniferyl-alcohol dehydrogenase</fullName>
        <ecNumber evidence="2">1.1.1.194</ecNumber>
    </submittedName>
</protein>